<evidence type="ECO:0000313" key="2">
    <source>
        <dbReference type="Proteomes" id="UP000046395"/>
    </source>
</evidence>
<accession>A0A5S6QFP5</accession>
<organism evidence="2 3">
    <name type="scientific">Trichuris muris</name>
    <name type="common">Mouse whipworm</name>
    <dbReference type="NCBI Taxonomy" id="70415"/>
    <lineage>
        <taxon>Eukaryota</taxon>
        <taxon>Metazoa</taxon>
        <taxon>Ecdysozoa</taxon>
        <taxon>Nematoda</taxon>
        <taxon>Enoplea</taxon>
        <taxon>Dorylaimia</taxon>
        <taxon>Trichinellida</taxon>
        <taxon>Trichuridae</taxon>
        <taxon>Trichuris</taxon>
    </lineage>
</organism>
<keyword evidence="1" id="KW-1133">Transmembrane helix</keyword>
<keyword evidence="2" id="KW-1185">Reference proteome</keyword>
<proteinExistence type="predicted"/>
<feature type="transmembrane region" description="Helical" evidence="1">
    <location>
        <begin position="12"/>
        <end position="30"/>
    </location>
</feature>
<keyword evidence="1" id="KW-0472">Membrane</keyword>
<name>A0A5S6QFP5_TRIMR</name>
<sequence>MMDEERHPVSPTFLFFLTCSFGHGRFVRLGDRRFRRRPEKAKGQVEEPRALPFVFYAVSQAASPLEFESYSRNLQSVCLRFGRAKMENRAEQRASQGRQWSVVGAQASTSSRDAPFWRRTPKAEGVGCPKPSVPQFQAVGSISEHWRSLRIIEVHFRAVPFGNATFYEAPLFNCLSPQKKWVMVSILEHLFTCILHCSPPKL</sequence>
<keyword evidence="1" id="KW-0812">Transmembrane</keyword>
<dbReference type="Proteomes" id="UP000046395">
    <property type="component" value="Unassembled WGS sequence"/>
</dbReference>
<evidence type="ECO:0000313" key="3">
    <source>
        <dbReference type="WBParaSite" id="TMUE_1000005717.1"/>
    </source>
</evidence>
<protein>
    <submittedName>
        <fullName evidence="3">Uncharacterized protein</fullName>
    </submittedName>
</protein>
<dbReference type="AlphaFoldDB" id="A0A5S6QFP5"/>
<reference evidence="3" key="1">
    <citation type="submission" date="2019-12" db="UniProtKB">
        <authorList>
            <consortium name="WormBaseParasite"/>
        </authorList>
    </citation>
    <scope>IDENTIFICATION</scope>
</reference>
<evidence type="ECO:0000256" key="1">
    <source>
        <dbReference type="SAM" id="Phobius"/>
    </source>
</evidence>
<dbReference type="WBParaSite" id="TMUE_1000005717.1">
    <property type="protein sequence ID" value="TMUE_1000005717.1"/>
    <property type="gene ID" value="WBGene00286705"/>
</dbReference>